<evidence type="ECO:0000256" key="2">
    <source>
        <dbReference type="ARBA" id="ARBA00022475"/>
    </source>
</evidence>
<dbReference type="InterPro" id="IPR002528">
    <property type="entry name" value="MATE_fam"/>
</dbReference>
<evidence type="ECO:0008006" key="9">
    <source>
        <dbReference type="Google" id="ProtNLM"/>
    </source>
</evidence>
<feature type="transmembrane region" description="Helical" evidence="6">
    <location>
        <begin position="21"/>
        <end position="41"/>
    </location>
</feature>
<keyword evidence="5 6" id="KW-0472">Membrane</keyword>
<dbReference type="GO" id="GO:0005886">
    <property type="term" value="C:plasma membrane"/>
    <property type="evidence" value="ECO:0007669"/>
    <property type="project" value="UniProtKB-SubCell"/>
</dbReference>
<evidence type="ECO:0000256" key="6">
    <source>
        <dbReference type="SAM" id="Phobius"/>
    </source>
</evidence>
<gene>
    <name evidence="7" type="ORF">EAH69_03865</name>
</gene>
<proteinExistence type="predicted"/>
<evidence type="ECO:0000313" key="8">
    <source>
        <dbReference type="Proteomes" id="UP000275348"/>
    </source>
</evidence>
<feature type="transmembrane region" description="Helical" evidence="6">
    <location>
        <begin position="350"/>
        <end position="370"/>
    </location>
</feature>
<organism evidence="7 8">
    <name type="scientific">Faecalibacter macacae</name>
    <dbReference type="NCBI Taxonomy" id="1859289"/>
    <lineage>
        <taxon>Bacteria</taxon>
        <taxon>Pseudomonadati</taxon>
        <taxon>Bacteroidota</taxon>
        <taxon>Flavobacteriia</taxon>
        <taxon>Flavobacteriales</taxon>
        <taxon>Weeksellaceae</taxon>
        <taxon>Faecalibacter</taxon>
    </lineage>
</organism>
<evidence type="ECO:0000256" key="5">
    <source>
        <dbReference type="ARBA" id="ARBA00023136"/>
    </source>
</evidence>
<dbReference type="PANTHER" id="PTHR30250:SF11">
    <property type="entry name" value="O-ANTIGEN TRANSPORTER-RELATED"/>
    <property type="match status" value="1"/>
</dbReference>
<evidence type="ECO:0000256" key="1">
    <source>
        <dbReference type="ARBA" id="ARBA00004651"/>
    </source>
</evidence>
<feature type="transmembrane region" description="Helical" evidence="6">
    <location>
        <begin position="166"/>
        <end position="184"/>
    </location>
</feature>
<dbReference type="Proteomes" id="UP000275348">
    <property type="component" value="Unassembled WGS sequence"/>
</dbReference>
<feature type="transmembrane region" description="Helical" evidence="6">
    <location>
        <begin position="235"/>
        <end position="261"/>
    </location>
</feature>
<feature type="transmembrane region" description="Helical" evidence="6">
    <location>
        <begin position="132"/>
        <end position="154"/>
    </location>
</feature>
<feature type="transmembrane region" description="Helical" evidence="6">
    <location>
        <begin position="94"/>
        <end position="117"/>
    </location>
</feature>
<feature type="transmembrane region" description="Helical" evidence="6">
    <location>
        <begin position="316"/>
        <end position="338"/>
    </location>
</feature>
<dbReference type="OrthoDB" id="824226at2"/>
<keyword evidence="8" id="KW-1185">Reference proteome</keyword>
<feature type="transmembrane region" description="Helical" evidence="6">
    <location>
        <begin position="61"/>
        <end position="82"/>
    </location>
</feature>
<feature type="transmembrane region" description="Helical" evidence="6">
    <location>
        <begin position="382"/>
        <end position="401"/>
    </location>
</feature>
<protein>
    <recommendedName>
        <fullName evidence="9">Polysaccharide biosynthesis protein C-terminal domain-containing protein</fullName>
    </recommendedName>
</protein>
<feature type="transmembrane region" description="Helical" evidence="6">
    <location>
        <begin position="407"/>
        <end position="426"/>
    </location>
</feature>
<feature type="transmembrane region" description="Helical" evidence="6">
    <location>
        <begin position="267"/>
        <end position="290"/>
    </location>
</feature>
<accession>A0A3L9MHG3</accession>
<reference evidence="7 8" key="1">
    <citation type="submission" date="2018-10" db="EMBL/GenBank/DDBJ databases">
        <authorList>
            <person name="Chen X."/>
        </authorList>
    </citation>
    <scope>NUCLEOTIDE SEQUENCE [LARGE SCALE GENOMIC DNA]</scope>
    <source>
        <strain evidence="7 8">YIM 102668</strain>
    </source>
</reference>
<evidence type="ECO:0000256" key="4">
    <source>
        <dbReference type="ARBA" id="ARBA00022989"/>
    </source>
</evidence>
<name>A0A3L9MHG3_9FLAO</name>
<dbReference type="EMBL" id="RDOJ01000004">
    <property type="protein sequence ID" value="RLZ11566.1"/>
    <property type="molecule type" value="Genomic_DNA"/>
</dbReference>
<comment type="caution">
    <text evidence="7">The sequence shown here is derived from an EMBL/GenBank/DDBJ whole genome shotgun (WGS) entry which is preliminary data.</text>
</comment>
<keyword evidence="4 6" id="KW-1133">Transmembrane helix</keyword>
<keyword evidence="2" id="KW-1003">Cell membrane</keyword>
<feature type="transmembrane region" description="Helical" evidence="6">
    <location>
        <begin position="196"/>
        <end position="215"/>
    </location>
</feature>
<evidence type="ECO:0000256" key="3">
    <source>
        <dbReference type="ARBA" id="ARBA00022692"/>
    </source>
</evidence>
<dbReference type="PANTHER" id="PTHR30250">
    <property type="entry name" value="PST FAMILY PREDICTED COLANIC ACID TRANSPORTER"/>
    <property type="match status" value="1"/>
</dbReference>
<dbReference type="Pfam" id="PF01554">
    <property type="entry name" value="MatE"/>
    <property type="match status" value="1"/>
</dbReference>
<evidence type="ECO:0000313" key="7">
    <source>
        <dbReference type="EMBL" id="RLZ11566.1"/>
    </source>
</evidence>
<sequence length="436" mass="49941">MFNKLIQLSEKMKNKEMKSSLITLLLRAIGVLTLFLFTLFFNRNFEPSIVGDYEFTRMFLLVTGGVCILGTDISILYFSGFFRSENKFYKIKSLYFKVLTLSLGLCVLILTIFNIIFTEDSINDIFGNKNSYQLISTSLLFLVFNVWTLFNTEVLRALDQIVWSELFRNTFKFFPIFIGVLLLYNSNTPEVIVDVYIKGFVVLCLITTLFVIYLLKKIPKGIDGDIVTFKEIIRYSLPMCISSIIIYLLSTIDIALLRYFFGSSEVAFYALAIKLISVSGMIILSINVNVSPQISELNAKDKRKELESLLKKSSRIIFVLNFILCIFLLIFSEYILSFFGSEYLVAKKSFLILILGQFIIAGFGSVAVYLNMTGRPIVFRRILFFALLLNIGLNYVLIPHFGLVGAAITYVITIIFWNATSTVYIFRKDNIKTFIH</sequence>
<dbReference type="GO" id="GO:0015297">
    <property type="term" value="F:antiporter activity"/>
    <property type="evidence" value="ECO:0007669"/>
    <property type="project" value="InterPro"/>
</dbReference>
<keyword evidence="3 6" id="KW-0812">Transmembrane</keyword>
<dbReference type="InterPro" id="IPR050833">
    <property type="entry name" value="Poly_Biosynth_Transport"/>
</dbReference>
<comment type="subcellular location">
    <subcellularLocation>
        <location evidence="1">Cell membrane</location>
        <topology evidence="1">Multi-pass membrane protein</topology>
    </subcellularLocation>
</comment>
<dbReference type="AlphaFoldDB" id="A0A3L9MHG3"/>
<dbReference type="GO" id="GO:0042910">
    <property type="term" value="F:xenobiotic transmembrane transporter activity"/>
    <property type="evidence" value="ECO:0007669"/>
    <property type="project" value="InterPro"/>
</dbReference>